<dbReference type="InterPro" id="IPR043162">
    <property type="entry name" value="DOCK_C_lobe_C"/>
</dbReference>
<dbReference type="InterPro" id="IPR046769">
    <property type="entry name" value="DOCKER_Lobe_A"/>
</dbReference>
<feature type="non-terminal residue" evidence="4">
    <location>
        <position position="1"/>
    </location>
</feature>
<evidence type="ECO:0000256" key="2">
    <source>
        <dbReference type="PROSITE-ProRule" id="PRU00984"/>
    </source>
</evidence>
<keyword evidence="1" id="KW-0344">Guanine-nucleotide releasing factor</keyword>
<protein>
    <recommendedName>
        <fullName evidence="3">DOCKER domain-containing protein</fullName>
    </recommendedName>
</protein>
<reference evidence="4 5" key="1">
    <citation type="submission" date="2021-06" db="EMBL/GenBank/DDBJ databases">
        <authorList>
            <person name="Palmer J.M."/>
        </authorList>
    </citation>
    <scope>NUCLEOTIDE SEQUENCE [LARGE SCALE GENOMIC DNA]</scope>
    <source>
        <strain evidence="4 5">GA_2019</strain>
        <tissue evidence="4">Muscle</tissue>
    </source>
</reference>
<evidence type="ECO:0000313" key="5">
    <source>
        <dbReference type="Proteomes" id="UP001476798"/>
    </source>
</evidence>
<dbReference type="PROSITE" id="PS51651">
    <property type="entry name" value="DOCKER"/>
    <property type="match status" value="1"/>
</dbReference>
<organism evidence="4 5">
    <name type="scientific">Goodea atripinnis</name>
    <dbReference type="NCBI Taxonomy" id="208336"/>
    <lineage>
        <taxon>Eukaryota</taxon>
        <taxon>Metazoa</taxon>
        <taxon>Chordata</taxon>
        <taxon>Craniata</taxon>
        <taxon>Vertebrata</taxon>
        <taxon>Euteleostomi</taxon>
        <taxon>Actinopterygii</taxon>
        <taxon>Neopterygii</taxon>
        <taxon>Teleostei</taxon>
        <taxon>Neoteleostei</taxon>
        <taxon>Acanthomorphata</taxon>
        <taxon>Ovalentaria</taxon>
        <taxon>Atherinomorphae</taxon>
        <taxon>Cyprinodontiformes</taxon>
        <taxon>Goodeidae</taxon>
        <taxon>Goodea</taxon>
    </lineage>
</organism>
<dbReference type="PANTHER" id="PTHR23317:SF71">
    <property type="entry name" value="DEDICATOR OF CYTOKINESIS PROTEIN 10"/>
    <property type="match status" value="1"/>
</dbReference>
<dbReference type="InterPro" id="IPR027357">
    <property type="entry name" value="DOCKER_dom"/>
</dbReference>
<comment type="similarity">
    <text evidence="2">Belongs to the DOCK family.</text>
</comment>
<evidence type="ECO:0000256" key="1">
    <source>
        <dbReference type="ARBA" id="ARBA00022658"/>
    </source>
</evidence>
<name>A0ABV0MF86_9TELE</name>
<dbReference type="Proteomes" id="UP001476798">
    <property type="component" value="Unassembled WGS sequence"/>
</dbReference>
<proteinExistence type="inferred from homology"/>
<dbReference type="EMBL" id="JAHRIO010000151">
    <property type="protein sequence ID" value="MEQ2157646.1"/>
    <property type="molecule type" value="Genomic_DNA"/>
</dbReference>
<dbReference type="InterPro" id="IPR026791">
    <property type="entry name" value="DOCK"/>
</dbReference>
<dbReference type="PANTHER" id="PTHR23317">
    <property type="entry name" value="DEDICATOR OF CYTOKINESIS DOCK"/>
    <property type="match status" value="1"/>
</dbReference>
<feature type="domain" description="DOCKER" evidence="3">
    <location>
        <begin position="1"/>
        <end position="288"/>
    </location>
</feature>
<sequence length="288" mass="33472">VIKAVSQLIADAGIGGSRFQQSLAIINNFANGDVPLKNTSFPAEVKDLTKRIRTVLMATAQMKEHEKDPEMLVDLQYSLANSYASTPELRRTWLESMAKVHGFFEEEESKEFIYKEPKLTGLSEISQRLLKLYSDKFGADNVKMIQDSNKVNPKELDPKYAYIQVTYVVPYFDEKEQQDKRTDFERHHNINRFVNAGPMAYARAFFEEKNAKKYPDNQVKLLKEIFRRFAEACGQALNVNERLIKEDQLEYQEEMRAHYRDMLTELSGIMNEQIPHTRQPGTDRHTTY</sequence>
<evidence type="ECO:0000313" key="4">
    <source>
        <dbReference type="EMBL" id="MEQ2157646.1"/>
    </source>
</evidence>
<dbReference type="Pfam" id="PF06920">
    <property type="entry name" value="DHR-2_Lobe_A"/>
    <property type="match status" value="1"/>
</dbReference>
<gene>
    <name evidence="4" type="ORF">GOODEAATRI_003795</name>
</gene>
<dbReference type="Gene3D" id="1.20.58.740">
    <property type="match status" value="1"/>
</dbReference>
<dbReference type="InterPro" id="IPR046773">
    <property type="entry name" value="DOCKER_Lobe_C"/>
</dbReference>
<comment type="caution">
    <text evidence="4">The sequence shown here is derived from an EMBL/GenBank/DDBJ whole genome shotgun (WGS) entry which is preliminary data.</text>
</comment>
<keyword evidence="5" id="KW-1185">Reference proteome</keyword>
<dbReference type="Pfam" id="PF20421">
    <property type="entry name" value="DHR-2_Lobe_C"/>
    <property type="match status" value="1"/>
</dbReference>
<evidence type="ECO:0000259" key="3">
    <source>
        <dbReference type="PROSITE" id="PS51651"/>
    </source>
</evidence>
<accession>A0ABV0MF86</accession>